<accession>A0ABU2NVH3</accession>
<dbReference type="Proteomes" id="UP001183414">
    <property type="component" value="Unassembled WGS sequence"/>
</dbReference>
<protein>
    <submittedName>
        <fullName evidence="1">Uncharacterized protein</fullName>
    </submittedName>
</protein>
<dbReference type="RefSeq" id="WP_311674671.1">
    <property type="nucleotide sequence ID" value="NZ_JAVREQ010000018.1"/>
</dbReference>
<evidence type="ECO:0000313" key="1">
    <source>
        <dbReference type="EMBL" id="MDT0380983.1"/>
    </source>
</evidence>
<name>A0ABU2NVH3_9ACTN</name>
<reference evidence="2" key="1">
    <citation type="submission" date="2023-07" db="EMBL/GenBank/DDBJ databases">
        <title>30 novel species of actinomycetes from the DSMZ collection.</title>
        <authorList>
            <person name="Nouioui I."/>
        </authorList>
    </citation>
    <scope>NUCLEOTIDE SEQUENCE [LARGE SCALE GENOMIC DNA]</scope>
    <source>
        <strain evidence="2">DSM 42041</strain>
    </source>
</reference>
<sequence>MKRLAWTFAAGFLMVTVSFAVVSLLVMDGLDEPIPGWLSDRGGP</sequence>
<organism evidence="1 2">
    <name type="scientific">Streptomyces hazeniae</name>
    <dbReference type="NCBI Taxonomy" id="3075538"/>
    <lineage>
        <taxon>Bacteria</taxon>
        <taxon>Bacillati</taxon>
        <taxon>Actinomycetota</taxon>
        <taxon>Actinomycetes</taxon>
        <taxon>Kitasatosporales</taxon>
        <taxon>Streptomycetaceae</taxon>
        <taxon>Streptomyces</taxon>
    </lineage>
</organism>
<evidence type="ECO:0000313" key="2">
    <source>
        <dbReference type="Proteomes" id="UP001183414"/>
    </source>
</evidence>
<dbReference type="EMBL" id="JAVREQ010000018">
    <property type="protein sequence ID" value="MDT0380983.1"/>
    <property type="molecule type" value="Genomic_DNA"/>
</dbReference>
<proteinExistence type="predicted"/>
<gene>
    <name evidence="1" type="ORF">RM572_19695</name>
</gene>
<keyword evidence="2" id="KW-1185">Reference proteome</keyword>
<comment type="caution">
    <text evidence="1">The sequence shown here is derived from an EMBL/GenBank/DDBJ whole genome shotgun (WGS) entry which is preliminary data.</text>
</comment>